<dbReference type="AlphaFoldDB" id="A0A0A9WW44"/>
<evidence type="ECO:0000256" key="21">
    <source>
        <dbReference type="SAM" id="Phobius"/>
    </source>
</evidence>
<keyword evidence="7" id="KW-0879">Wnt signaling pathway</keyword>
<evidence type="ECO:0000256" key="20">
    <source>
        <dbReference type="ARBA" id="ARBA00034107"/>
    </source>
</evidence>
<dbReference type="Pfam" id="PF06664">
    <property type="entry name" value="WLS-like_TM"/>
    <property type="match status" value="1"/>
</dbReference>
<feature type="domain" description="Wntless-like transmembrane" evidence="22">
    <location>
        <begin position="226"/>
        <end position="496"/>
    </location>
</feature>
<keyword evidence="14 21" id="KW-0472">Membrane</keyword>
<evidence type="ECO:0000256" key="9">
    <source>
        <dbReference type="ARBA" id="ARBA00022716"/>
    </source>
</evidence>
<keyword evidence="8 21" id="KW-0812">Transmembrane</keyword>
<gene>
    <name evidence="24" type="primary">wls</name>
    <name evidence="25" type="synonym">wls_1</name>
    <name evidence="24" type="ORF">CM83_35864</name>
    <name evidence="25" type="ORF">g.53784</name>
</gene>
<dbReference type="Pfam" id="PF21883">
    <property type="entry name" value="WLS_GOLD"/>
    <property type="match status" value="1"/>
</dbReference>
<keyword evidence="11 21" id="KW-1133">Transmembrane helix</keyword>
<evidence type="ECO:0000256" key="17">
    <source>
        <dbReference type="ARBA" id="ARBA00025339"/>
    </source>
</evidence>
<evidence type="ECO:0000259" key="23">
    <source>
        <dbReference type="Pfam" id="PF21883"/>
    </source>
</evidence>
<evidence type="ECO:0000256" key="7">
    <source>
        <dbReference type="ARBA" id="ARBA00022687"/>
    </source>
</evidence>
<sequence>MTGTVLENLSGRKLAVLVSFFLICQIVCFLIGGIIAPKPSITDSVLATKCIDTSNHSEEWFYSRGPKPCRGIDLGNFMYEEQAFANQIVFVFQIPSPREKVLLDYSRWQQNLVGILHLDVLYHSQNEMAPRTVLTIDAKLGYQDKHDPPAKWTYYASSVERRNLDCTMEQKKELYPYSCSIIPLFELGSLHHDYYLLNIRLPVDKGRNANLGHVGDMWLFAINQTGGFTKVWLSLKCVFFPSIVGILVWFLRRISGLQRKPQVLETMLIIVALSLTLLNAPVELLTLFFDLPFMLLLTDIRQGIFYAALLSFWLVFSAEHLMVQEVQKKSLKDYWPYFSSVVVGCVSLFVFELCERGIQLKNPFYSIWVTDAGTKLAMALLVIGGLCGIGYLILLCYLIWKVFCNIGTKRASLPAMSQARKLHYSGIIYRFNFLMIATVVCAALTMVTFCLGQVSEGQFKWEDHDGLEYTSAFFTGVYGMWNIYIFSLLVLYAPSHKHWPSQADLSIPTNEIEFSCLEPEPSEISSLTTFTKKTALD</sequence>
<evidence type="ECO:0000256" key="18">
    <source>
        <dbReference type="ARBA" id="ARBA00025880"/>
    </source>
</evidence>
<dbReference type="GO" id="GO:0006886">
    <property type="term" value="P:intracellular protein transport"/>
    <property type="evidence" value="ECO:0007669"/>
    <property type="project" value="TreeGrafter"/>
</dbReference>
<protein>
    <recommendedName>
        <fullName evidence="5">Protein wntless</fullName>
    </recommendedName>
</protein>
<evidence type="ECO:0000256" key="11">
    <source>
        <dbReference type="ARBA" id="ARBA00022989"/>
    </source>
</evidence>
<evidence type="ECO:0000256" key="3">
    <source>
        <dbReference type="ARBA" id="ARBA00004653"/>
    </source>
</evidence>
<keyword evidence="6" id="KW-0217">Developmental protein</keyword>
<feature type="transmembrane region" description="Helical" evidence="21">
    <location>
        <begin position="334"/>
        <end position="351"/>
    </location>
</feature>
<dbReference type="GO" id="GO:0005789">
    <property type="term" value="C:endoplasmic reticulum membrane"/>
    <property type="evidence" value="ECO:0007669"/>
    <property type="project" value="UniProtKB-SubCell"/>
</dbReference>
<dbReference type="GO" id="GO:0000139">
    <property type="term" value="C:Golgi membrane"/>
    <property type="evidence" value="ECO:0007669"/>
    <property type="project" value="UniProtKB-SubCell"/>
</dbReference>
<dbReference type="PANTHER" id="PTHR13449:SF2">
    <property type="entry name" value="PROTEIN WNTLESS HOMOLOG"/>
    <property type="match status" value="1"/>
</dbReference>
<evidence type="ECO:0000256" key="16">
    <source>
        <dbReference type="ARBA" id="ARBA00023273"/>
    </source>
</evidence>
<evidence type="ECO:0000256" key="10">
    <source>
        <dbReference type="ARBA" id="ARBA00022753"/>
    </source>
</evidence>
<evidence type="ECO:0000256" key="15">
    <source>
        <dbReference type="ARBA" id="ARBA00023257"/>
    </source>
</evidence>
<evidence type="ECO:0000256" key="6">
    <source>
        <dbReference type="ARBA" id="ARBA00022473"/>
    </source>
</evidence>
<dbReference type="GO" id="GO:0010008">
    <property type="term" value="C:endosome membrane"/>
    <property type="evidence" value="ECO:0007669"/>
    <property type="project" value="UniProtKB-SubCell"/>
</dbReference>
<reference evidence="25" key="3">
    <citation type="journal article" date="2016" name="Gigascience">
        <title>De novo construction of an expanded transcriptome assembly for the western tarnished plant bug, Lygus hesperus.</title>
        <authorList>
            <person name="Tassone E.E."/>
            <person name="Geib S.M."/>
            <person name="Hall B."/>
            <person name="Fabrick J.A."/>
            <person name="Brent C.S."/>
            <person name="Hull J.J."/>
        </authorList>
    </citation>
    <scope>NUCLEOTIDE SEQUENCE</scope>
</reference>
<dbReference type="EMBL" id="GDHC01018506">
    <property type="protein sequence ID" value="JAQ00123.1"/>
    <property type="molecule type" value="Transcribed_RNA"/>
</dbReference>
<evidence type="ECO:0000256" key="14">
    <source>
        <dbReference type="ARBA" id="ARBA00023136"/>
    </source>
</evidence>
<reference evidence="24" key="2">
    <citation type="submission" date="2014-07" db="EMBL/GenBank/DDBJ databases">
        <authorList>
            <person name="Hull J."/>
        </authorList>
    </citation>
    <scope>NUCLEOTIDE SEQUENCE</scope>
</reference>
<dbReference type="InterPro" id="IPR009551">
    <property type="entry name" value="Wntless"/>
</dbReference>
<organism evidence="24">
    <name type="scientific">Lygus hesperus</name>
    <name type="common">Western plant bug</name>
    <dbReference type="NCBI Taxonomy" id="30085"/>
    <lineage>
        <taxon>Eukaryota</taxon>
        <taxon>Metazoa</taxon>
        <taxon>Ecdysozoa</taxon>
        <taxon>Arthropoda</taxon>
        <taxon>Hexapoda</taxon>
        <taxon>Insecta</taxon>
        <taxon>Pterygota</taxon>
        <taxon>Neoptera</taxon>
        <taxon>Paraneoptera</taxon>
        <taxon>Hemiptera</taxon>
        <taxon>Heteroptera</taxon>
        <taxon>Panheteroptera</taxon>
        <taxon>Cimicomorpha</taxon>
        <taxon>Miridae</taxon>
        <taxon>Mirini</taxon>
        <taxon>Lygus</taxon>
    </lineage>
</organism>
<evidence type="ECO:0000256" key="5">
    <source>
        <dbReference type="ARBA" id="ARBA00015887"/>
    </source>
</evidence>
<evidence type="ECO:0000313" key="25">
    <source>
        <dbReference type="EMBL" id="JAQ00123.1"/>
    </source>
</evidence>
<evidence type="ECO:0000256" key="12">
    <source>
        <dbReference type="ARBA" id="ARBA00023018"/>
    </source>
</evidence>
<dbReference type="InterPro" id="IPR047843">
    <property type="entry name" value="WLS-like_TM"/>
</dbReference>
<dbReference type="GO" id="GO:0016055">
    <property type="term" value="P:Wnt signaling pathway"/>
    <property type="evidence" value="ECO:0007669"/>
    <property type="project" value="UniProtKB-KW"/>
</dbReference>
<keyword evidence="10" id="KW-0967">Endosome</keyword>
<feature type="transmembrane region" description="Helical" evidence="21">
    <location>
        <begin position="14"/>
        <end position="36"/>
    </location>
</feature>
<comment type="subcellular location">
    <subcellularLocation>
        <location evidence="2">Endoplasmic reticulum membrane</location>
        <topology evidence="2">Multi-pass membrane protein</topology>
    </subcellularLocation>
    <subcellularLocation>
        <location evidence="1">Endosome membrane</location>
        <topology evidence="1">Multi-pass membrane protein</topology>
    </subcellularLocation>
    <subcellularLocation>
        <location evidence="3">Golgi apparatus membrane</location>
        <topology evidence="3">Multi-pass membrane protein</topology>
    </subcellularLocation>
    <subcellularLocation>
        <location evidence="19">Postsynaptic cell membrane</location>
        <topology evidence="19">Multi-pass membrane protein</topology>
    </subcellularLocation>
    <subcellularLocation>
        <location evidence="20">Presynaptic cell membrane</location>
        <topology evidence="20">Multi-pass membrane protein</topology>
    </subcellularLocation>
</comment>
<reference evidence="24" key="1">
    <citation type="journal article" date="2014" name="PLoS ONE">
        <title>Transcriptome-Based Identification of ABC Transporters in the Western Tarnished Plant Bug Lygus hesperus.</title>
        <authorList>
            <person name="Hull J.J."/>
            <person name="Chaney K."/>
            <person name="Geib S.M."/>
            <person name="Fabrick J.A."/>
            <person name="Brent C.S."/>
            <person name="Walsh D."/>
            <person name="Lavine L.C."/>
        </authorList>
    </citation>
    <scope>NUCLEOTIDE SEQUENCE</scope>
</reference>
<evidence type="ECO:0000256" key="4">
    <source>
        <dbReference type="ARBA" id="ARBA00008148"/>
    </source>
</evidence>
<evidence type="ECO:0000256" key="19">
    <source>
        <dbReference type="ARBA" id="ARBA00034104"/>
    </source>
</evidence>
<feature type="transmembrane region" description="Helical" evidence="21">
    <location>
        <begin position="263"/>
        <end position="282"/>
    </location>
</feature>
<comment type="subunit">
    <text evidence="18">Interacts with wg; in the Golgi. Interacts with Vps35, a component of the retromer complex; wls stability is regulated by Vps35.</text>
</comment>
<feature type="transmembrane region" description="Helical" evidence="21">
    <location>
        <begin position="302"/>
        <end position="322"/>
    </location>
</feature>
<dbReference type="GO" id="GO:0045211">
    <property type="term" value="C:postsynaptic membrane"/>
    <property type="evidence" value="ECO:0007669"/>
    <property type="project" value="UniProtKB-SubCell"/>
</dbReference>
<dbReference type="GO" id="GO:0042734">
    <property type="term" value="C:presynaptic membrane"/>
    <property type="evidence" value="ECO:0007669"/>
    <property type="project" value="UniProtKB-SubCell"/>
</dbReference>
<dbReference type="GO" id="GO:0007367">
    <property type="term" value="P:segment polarity determination"/>
    <property type="evidence" value="ECO:0007669"/>
    <property type="project" value="UniProtKB-KW"/>
</dbReference>
<evidence type="ECO:0000256" key="13">
    <source>
        <dbReference type="ARBA" id="ARBA00023034"/>
    </source>
</evidence>
<dbReference type="EMBL" id="GBHO01032866">
    <property type="protein sequence ID" value="JAG10738.1"/>
    <property type="molecule type" value="Transcribed_RNA"/>
</dbReference>
<evidence type="ECO:0000256" key="8">
    <source>
        <dbReference type="ARBA" id="ARBA00022692"/>
    </source>
</evidence>
<evidence type="ECO:0000313" key="24">
    <source>
        <dbReference type="EMBL" id="JAG10738.1"/>
    </source>
</evidence>
<dbReference type="PANTHER" id="PTHR13449">
    <property type="entry name" value="INTEGRAL MEMBRANE PROTEIN GPR177"/>
    <property type="match status" value="1"/>
</dbReference>
<keyword evidence="16" id="KW-0966">Cell projection</keyword>
<feature type="transmembrane region" description="Helical" evidence="21">
    <location>
        <begin position="427"/>
        <end position="449"/>
    </location>
</feature>
<dbReference type="InterPro" id="IPR053936">
    <property type="entry name" value="WLS_GOLD"/>
</dbReference>
<feature type="transmembrane region" description="Helical" evidence="21">
    <location>
        <begin position="376"/>
        <end position="400"/>
    </location>
</feature>
<comment type="function">
    <text evidence="17">A segment polarity gene required for wingless (wg)-dependent patterning processes, acting in both wg-sending cells and wg-target cells. In non-neuronal cells wls directs wg secretion. The wls traffic loop encompasses the Golgi, the cell surface, an endocytic compartment and a retrograde route leading back to the Golgi, and involves clathrin-mediated endocytosis and the retromer complex (a conserved protein complex consisting of Vps35 and Vps26). In neuronal cells (the larval motorneuron NMJ), the wg signal moves across the synapse via the release of wls-containing exosome-like vesicles. Postsynaptic wls is required for the trafficking of fz2 through the fz2-interacting protein Grip.</text>
</comment>
<keyword evidence="15" id="KW-0628">Postsynaptic cell membrane</keyword>
<keyword evidence="12" id="KW-0770">Synapse</keyword>
<dbReference type="GO" id="GO:0061355">
    <property type="term" value="P:Wnt protein secretion"/>
    <property type="evidence" value="ECO:0007669"/>
    <property type="project" value="TreeGrafter"/>
</dbReference>
<dbReference type="GO" id="GO:0017147">
    <property type="term" value="F:Wnt-protein binding"/>
    <property type="evidence" value="ECO:0007669"/>
    <property type="project" value="InterPro"/>
</dbReference>
<feature type="transmembrane region" description="Helical" evidence="21">
    <location>
        <begin position="469"/>
        <end position="492"/>
    </location>
</feature>
<evidence type="ECO:0000259" key="22">
    <source>
        <dbReference type="Pfam" id="PF06664"/>
    </source>
</evidence>
<evidence type="ECO:0000256" key="1">
    <source>
        <dbReference type="ARBA" id="ARBA00004337"/>
    </source>
</evidence>
<keyword evidence="13" id="KW-0333">Golgi apparatus</keyword>
<proteinExistence type="inferred from homology"/>
<name>A0A0A9WW44_LYGHE</name>
<accession>A0A0A9WW44</accession>
<evidence type="ECO:0000256" key="2">
    <source>
        <dbReference type="ARBA" id="ARBA00004477"/>
    </source>
</evidence>
<comment type="similarity">
    <text evidence="4">Belongs to the wntless family.</text>
</comment>
<feature type="transmembrane region" description="Helical" evidence="21">
    <location>
        <begin position="231"/>
        <end position="251"/>
    </location>
</feature>
<keyword evidence="9" id="KW-0709">Segmentation polarity protein</keyword>
<feature type="domain" description="Wntless GOLD" evidence="23">
    <location>
        <begin position="48"/>
        <end position="224"/>
    </location>
</feature>